<feature type="transmembrane region" description="Helical" evidence="15">
    <location>
        <begin position="62"/>
        <end position="80"/>
    </location>
</feature>
<evidence type="ECO:0000256" key="12">
    <source>
        <dbReference type="ARBA" id="ARBA00022989"/>
    </source>
</evidence>
<dbReference type="EC" id="2.5.1.87" evidence="6"/>
<evidence type="ECO:0000313" key="16">
    <source>
        <dbReference type="EMBL" id="RNA42729.1"/>
    </source>
</evidence>
<sequence length="430" mass="49755">MTIQLVQPSQFDAQIQSECFSTDSDKICPRNRKKYPKSHEDQFSTLYQADQRSEQQEHKNPIYSSILAIILYMIKFYLLLKINMLHLYYEACLAIDRWSNTDNQCIEHYFNQLKVMDAQIPRHVCVVSNENLTNETKISLYSNVIDSLSVYGVEAITFYQFSSISIKVKEYLKEKYLSRDENNNSTKQKNVNVNFLSIESGGNCVVVSACKSIASKIIHNQIELNNVSQDLVNSQVIELSDMIEPQMILLVGNEDNLYGFCSWHLRLSEIIKIPSHKLVNRISIRNALIRYNKIEKRMSFRFESTDLNQFVYLLVKIQSDKEKLNLEQIEVQIIMTQALTNLFGEIGMIGMAPKILKFDSEKLTLVLETEQKYLQELIQALSLTNGISTTNPYKLNFKILNVTNYLTSLDVNSQNEDKNDFDLLTNKHIT</sequence>
<evidence type="ECO:0000256" key="2">
    <source>
        <dbReference type="ARBA" id="ARBA00004586"/>
    </source>
</evidence>
<dbReference type="Proteomes" id="UP000276133">
    <property type="component" value="Unassembled WGS sequence"/>
</dbReference>
<keyword evidence="10" id="KW-0256">Endoplasmic reticulum</keyword>
<evidence type="ECO:0000256" key="4">
    <source>
        <dbReference type="ARBA" id="ARBA00005432"/>
    </source>
</evidence>
<dbReference type="PANTHER" id="PTHR21528:SF0">
    <property type="entry name" value="DEHYDRODOLICHYL DIPHOSPHATE SYNTHASE COMPLEX SUBUNIT NUS1"/>
    <property type="match status" value="1"/>
</dbReference>
<keyword evidence="8 15" id="KW-0812">Transmembrane</keyword>
<dbReference type="STRING" id="10195.A0A3M7T499"/>
<dbReference type="GO" id="GO:0045547">
    <property type="term" value="F:ditrans,polycis-polyprenyl diphosphate synthase [(2E,6E)-farnesyl diphosphate specific] activity"/>
    <property type="evidence" value="ECO:0007669"/>
    <property type="project" value="UniProtKB-EC"/>
</dbReference>
<dbReference type="InterPro" id="IPR038085">
    <property type="entry name" value="Rnp2-like_sf"/>
</dbReference>
<dbReference type="InterPro" id="IPR002759">
    <property type="entry name" value="Pop5/Rpp14/Rnp2-like"/>
</dbReference>
<dbReference type="SUPFAM" id="SSF64005">
    <property type="entry name" value="Undecaprenyl diphosphate synthase"/>
    <property type="match status" value="1"/>
</dbReference>
<name>A0A3M7T499_BRAPC</name>
<keyword evidence="12 15" id="KW-1133">Transmembrane helix</keyword>
<dbReference type="UniPathway" id="UPA00378"/>
<comment type="pathway">
    <text evidence="3">Protein modification; protein glycosylation.</text>
</comment>
<dbReference type="Pfam" id="PF01900">
    <property type="entry name" value="RNase_P_Rpp14"/>
    <property type="match status" value="1"/>
</dbReference>
<comment type="subcellular location">
    <subcellularLocation>
        <location evidence="2">Endoplasmic reticulum membrane</location>
    </subcellularLocation>
</comment>
<dbReference type="OrthoDB" id="19639at2759"/>
<dbReference type="GO" id="GO:0030677">
    <property type="term" value="C:ribonuclease P complex"/>
    <property type="evidence" value="ECO:0007669"/>
    <property type="project" value="InterPro"/>
</dbReference>
<protein>
    <recommendedName>
        <fullName evidence="6">ditrans,polycis-polyprenyl diphosphate synthase [(2E,6E)-farnesyldiphosphate specific]</fullName>
        <ecNumber evidence="6">2.5.1.87</ecNumber>
    </recommendedName>
</protein>
<dbReference type="Gene3D" id="3.40.1180.10">
    <property type="entry name" value="Decaprenyl diphosphate synthase-like"/>
    <property type="match status" value="1"/>
</dbReference>
<dbReference type="GO" id="GO:0001682">
    <property type="term" value="P:tRNA 5'-leader removal"/>
    <property type="evidence" value="ECO:0007669"/>
    <property type="project" value="InterPro"/>
</dbReference>
<comment type="catalytic activity">
    <reaction evidence="14">
        <text>n isopentenyl diphosphate + (2E,6E)-farnesyl diphosphate = a di-trans,poly-cis-polyprenyl diphosphate + n diphosphate</text>
        <dbReference type="Rhea" id="RHEA:53008"/>
        <dbReference type="Rhea" id="RHEA-COMP:19494"/>
        <dbReference type="ChEBI" id="CHEBI:33019"/>
        <dbReference type="ChEBI" id="CHEBI:128769"/>
        <dbReference type="ChEBI" id="CHEBI:136960"/>
        <dbReference type="ChEBI" id="CHEBI:175763"/>
        <dbReference type="EC" id="2.5.1.87"/>
    </reaction>
</comment>
<evidence type="ECO:0000256" key="8">
    <source>
        <dbReference type="ARBA" id="ARBA00022692"/>
    </source>
</evidence>
<keyword evidence="9" id="KW-0819">tRNA processing</keyword>
<dbReference type="Gene3D" id="3.30.70.3250">
    <property type="entry name" value="Ribonuclease P, Pop5 subunit"/>
    <property type="match status" value="1"/>
</dbReference>
<keyword evidence="13 15" id="KW-0472">Membrane</keyword>
<proteinExistence type="inferred from homology"/>
<accession>A0A3M7T499</accession>
<dbReference type="InterPro" id="IPR036424">
    <property type="entry name" value="UPP_synth-like_sf"/>
</dbReference>
<evidence type="ECO:0000256" key="15">
    <source>
        <dbReference type="SAM" id="Phobius"/>
    </source>
</evidence>
<evidence type="ECO:0000256" key="1">
    <source>
        <dbReference type="ARBA" id="ARBA00001946"/>
    </source>
</evidence>
<evidence type="ECO:0000256" key="10">
    <source>
        <dbReference type="ARBA" id="ARBA00022824"/>
    </source>
</evidence>
<keyword evidence="7" id="KW-0808">Transferase</keyword>
<dbReference type="PANTHER" id="PTHR21528">
    <property type="entry name" value="DEHYDRODOLICHYL DIPHOSPHATE SYNTHASE COMPLEX SUBUNIT NUS1"/>
    <property type="match status" value="1"/>
</dbReference>
<dbReference type="GO" id="GO:0005789">
    <property type="term" value="C:endoplasmic reticulum membrane"/>
    <property type="evidence" value="ECO:0007669"/>
    <property type="project" value="UniProtKB-SubCell"/>
</dbReference>
<evidence type="ECO:0000256" key="3">
    <source>
        <dbReference type="ARBA" id="ARBA00004922"/>
    </source>
</evidence>
<dbReference type="SUPFAM" id="SSF160350">
    <property type="entry name" value="Rnp2-like"/>
    <property type="match status" value="1"/>
</dbReference>
<comment type="similarity">
    <text evidence="4">Belongs to the UPP synthase family.</text>
</comment>
<evidence type="ECO:0000256" key="7">
    <source>
        <dbReference type="ARBA" id="ARBA00022679"/>
    </source>
</evidence>
<dbReference type="InterPro" id="IPR038887">
    <property type="entry name" value="Nus1/NgBR"/>
</dbReference>
<comment type="similarity">
    <text evidence="5">Belongs to the eukaryotic/archaeal RNase P protein component 2 family.</text>
</comment>
<dbReference type="AlphaFoldDB" id="A0A3M7T499"/>
<evidence type="ECO:0000256" key="13">
    <source>
        <dbReference type="ARBA" id="ARBA00023136"/>
    </source>
</evidence>
<gene>
    <name evidence="16" type="ORF">BpHYR1_021828</name>
</gene>
<keyword evidence="17" id="KW-1185">Reference proteome</keyword>
<evidence type="ECO:0000256" key="11">
    <source>
        <dbReference type="ARBA" id="ARBA00022842"/>
    </source>
</evidence>
<evidence type="ECO:0000256" key="5">
    <source>
        <dbReference type="ARBA" id="ARBA00010800"/>
    </source>
</evidence>
<dbReference type="GO" id="GO:1904423">
    <property type="term" value="C:dehydrodolichyl diphosphate synthase complex"/>
    <property type="evidence" value="ECO:0007669"/>
    <property type="project" value="InterPro"/>
</dbReference>
<evidence type="ECO:0000256" key="14">
    <source>
        <dbReference type="ARBA" id="ARBA00047353"/>
    </source>
</evidence>
<comment type="caution">
    <text evidence="16">The sequence shown here is derived from an EMBL/GenBank/DDBJ whole genome shotgun (WGS) entry which is preliminary data.</text>
</comment>
<keyword evidence="11" id="KW-0460">Magnesium</keyword>
<reference evidence="16 17" key="1">
    <citation type="journal article" date="2018" name="Sci. Rep.">
        <title>Genomic signatures of local adaptation to the degree of environmental predictability in rotifers.</title>
        <authorList>
            <person name="Franch-Gras L."/>
            <person name="Hahn C."/>
            <person name="Garcia-Roger E.M."/>
            <person name="Carmona M.J."/>
            <person name="Serra M."/>
            <person name="Gomez A."/>
        </authorList>
    </citation>
    <scope>NUCLEOTIDE SEQUENCE [LARGE SCALE GENOMIC DNA]</scope>
    <source>
        <strain evidence="16">HYR1</strain>
    </source>
</reference>
<evidence type="ECO:0000256" key="9">
    <source>
        <dbReference type="ARBA" id="ARBA00022694"/>
    </source>
</evidence>
<dbReference type="EMBL" id="REGN01000323">
    <property type="protein sequence ID" value="RNA42729.1"/>
    <property type="molecule type" value="Genomic_DNA"/>
</dbReference>
<organism evidence="16 17">
    <name type="scientific">Brachionus plicatilis</name>
    <name type="common">Marine rotifer</name>
    <name type="synonym">Brachionus muelleri</name>
    <dbReference type="NCBI Taxonomy" id="10195"/>
    <lineage>
        <taxon>Eukaryota</taxon>
        <taxon>Metazoa</taxon>
        <taxon>Spiralia</taxon>
        <taxon>Gnathifera</taxon>
        <taxon>Rotifera</taxon>
        <taxon>Eurotatoria</taxon>
        <taxon>Monogononta</taxon>
        <taxon>Pseudotrocha</taxon>
        <taxon>Ploima</taxon>
        <taxon>Brachionidae</taxon>
        <taxon>Brachionus</taxon>
    </lineage>
</organism>
<evidence type="ECO:0000313" key="17">
    <source>
        <dbReference type="Proteomes" id="UP000276133"/>
    </source>
</evidence>
<evidence type="ECO:0000256" key="6">
    <source>
        <dbReference type="ARBA" id="ARBA00012596"/>
    </source>
</evidence>
<comment type="cofactor">
    <cofactor evidence="1">
        <name>Mg(2+)</name>
        <dbReference type="ChEBI" id="CHEBI:18420"/>
    </cofactor>
</comment>